<evidence type="ECO:0000256" key="1">
    <source>
        <dbReference type="ARBA" id="ARBA00001231"/>
    </source>
</evidence>
<dbReference type="Pfam" id="PF02838">
    <property type="entry name" value="Glyco_hydro_20b"/>
    <property type="match status" value="1"/>
</dbReference>
<dbReference type="EC" id="3.2.1.52" evidence="3"/>
<keyword evidence="10" id="KW-1185">Reference proteome</keyword>
<feature type="domain" description="Beta-hexosaminidase bacterial type N-terminal" evidence="8">
    <location>
        <begin position="31"/>
        <end position="155"/>
    </location>
</feature>
<dbReference type="RefSeq" id="WP_379662075.1">
    <property type="nucleotide sequence ID" value="NZ_JBHUDG010000006.1"/>
</dbReference>
<evidence type="ECO:0000256" key="5">
    <source>
        <dbReference type="ARBA" id="ARBA00023295"/>
    </source>
</evidence>
<evidence type="ECO:0000256" key="6">
    <source>
        <dbReference type="SAM" id="SignalP"/>
    </source>
</evidence>
<comment type="catalytic activity">
    <reaction evidence="1">
        <text>Hydrolysis of terminal non-reducing N-acetyl-D-hexosamine residues in N-acetyl-beta-D-hexosaminides.</text>
        <dbReference type="EC" id="3.2.1.52"/>
    </reaction>
</comment>
<evidence type="ECO:0000256" key="2">
    <source>
        <dbReference type="ARBA" id="ARBA00006285"/>
    </source>
</evidence>
<protein>
    <recommendedName>
        <fullName evidence="3">beta-N-acetylhexosaminidase</fullName>
        <ecNumber evidence="3">3.2.1.52</ecNumber>
    </recommendedName>
</protein>
<comment type="similarity">
    <text evidence="2">Belongs to the glycosyl hydrolase 20 family.</text>
</comment>
<evidence type="ECO:0000256" key="3">
    <source>
        <dbReference type="ARBA" id="ARBA00012663"/>
    </source>
</evidence>
<dbReference type="InterPro" id="IPR025705">
    <property type="entry name" value="Beta_hexosaminidase_sua/sub"/>
</dbReference>
<dbReference type="Gene3D" id="3.20.20.80">
    <property type="entry name" value="Glycosidases"/>
    <property type="match status" value="1"/>
</dbReference>
<keyword evidence="6" id="KW-0732">Signal</keyword>
<accession>A0ABW4ICG7</accession>
<keyword evidence="4" id="KW-0378">Hydrolase</keyword>
<feature type="domain" description="Glycoside hydrolase family 20 catalytic" evidence="7">
    <location>
        <begin position="159"/>
        <end position="492"/>
    </location>
</feature>
<dbReference type="PANTHER" id="PTHR22600">
    <property type="entry name" value="BETA-HEXOSAMINIDASE"/>
    <property type="match status" value="1"/>
</dbReference>
<dbReference type="InterPro" id="IPR017853">
    <property type="entry name" value="GH"/>
</dbReference>
<evidence type="ECO:0000313" key="10">
    <source>
        <dbReference type="Proteomes" id="UP001597118"/>
    </source>
</evidence>
<comment type="caution">
    <text evidence="9">The sequence shown here is derived from an EMBL/GenBank/DDBJ whole genome shotgun (WGS) entry which is preliminary data.</text>
</comment>
<feature type="signal peptide" evidence="6">
    <location>
        <begin position="1"/>
        <end position="27"/>
    </location>
</feature>
<dbReference type="SUPFAM" id="SSF55545">
    <property type="entry name" value="beta-N-acetylhexosaminidase-like domain"/>
    <property type="match status" value="1"/>
</dbReference>
<sequence length="555" mass="64391">MKNLKSNKFVVRLLMLPMLMFSHALWAQVQSPVIPKPQEIAFKQTYFNLSNGSAIQIRHVVGQKAAYYLQTEILKHTGVTLEIKKNAVTNIIYVQASSKELKGNSYQLLMSANQITVKAADEEGFFLGTVTLLQLVRNTPVIDQKLKLACWDVSDKPLYGWRGFMLDESRHFFGKEKVKDILDWMAFYKLNKFHWHLTDQPGWRIEIRKYPRLTLVGGIGNYSDPLAPAQYYTQEDIKEIVRYAAERYIEVIPEIDMPGHATAANMAYPQFSGGGSEKYPEFTFNPANDATYQYLTDILKEVNVLFPSQKIHIGADEVHFGNQHWHKDVYVQKLVKEKGFKDLKEVEHYFLNRMADTLLKMDNEILAWDEVVGSSLPIEKTTVFWWRHDKKDELKKSLEKGFKTVLCPRLPLYFDFVQNEKHSIGRKWAGGYVPIESVYNFPTEDILNYPNAGKLIQGIQANLWTEAVSTEQHLEYMLFPRITALAESAWTQPQHKDYSDYQGRLKKHLSIYAKEGLYYYDPFNPEKYNEFLGPVQRSQMMPGTDELTKQEMNNK</sequence>
<dbReference type="InterPro" id="IPR015883">
    <property type="entry name" value="Glyco_hydro_20_cat"/>
</dbReference>
<dbReference type="EMBL" id="JBHUDG010000006">
    <property type="protein sequence ID" value="MFD1629694.1"/>
    <property type="molecule type" value="Genomic_DNA"/>
</dbReference>
<evidence type="ECO:0000313" key="9">
    <source>
        <dbReference type="EMBL" id="MFD1629694.1"/>
    </source>
</evidence>
<dbReference type="Pfam" id="PF00728">
    <property type="entry name" value="Glyco_hydro_20"/>
    <property type="match status" value="1"/>
</dbReference>
<dbReference type="InterPro" id="IPR029018">
    <property type="entry name" value="Hex-like_dom2"/>
</dbReference>
<gene>
    <name evidence="9" type="ORF">ACFSAH_07400</name>
</gene>
<keyword evidence="5" id="KW-0326">Glycosidase</keyword>
<reference evidence="10" key="1">
    <citation type="journal article" date="2019" name="Int. J. Syst. Evol. Microbiol.">
        <title>The Global Catalogue of Microorganisms (GCM) 10K type strain sequencing project: providing services to taxonomists for standard genome sequencing and annotation.</title>
        <authorList>
            <consortium name="The Broad Institute Genomics Platform"/>
            <consortium name="The Broad Institute Genome Sequencing Center for Infectious Disease"/>
            <person name="Wu L."/>
            <person name="Ma J."/>
        </authorList>
    </citation>
    <scope>NUCLEOTIDE SEQUENCE [LARGE SCALE GENOMIC DNA]</scope>
    <source>
        <strain evidence="10">CCUG 53762</strain>
    </source>
</reference>
<dbReference type="SUPFAM" id="SSF51445">
    <property type="entry name" value="(Trans)glycosidases"/>
    <property type="match status" value="1"/>
</dbReference>
<feature type="chain" id="PRO_5045576007" description="beta-N-acetylhexosaminidase" evidence="6">
    <location>
        <begin position="28"/>
        <end position="555"/>
    </location>
</feature>
<evidence type="ECO:0000259" key="7">
    <source>
        <dbReference type="Pfam" id="PF00728"/>
    </source>
</evidence>
<dbReference type="Proteomes" id="UP001597118">
    <property type="component" value="Unassembled WGS sequence"/>
</dbReference>
<evidence type="ECO:0000256" key="4">
    <source>
        <dbReference type="ARBA" id="ARBA00022801"/>
    </source>
</evidence>
<dbReference type="InterPro" id="IPR015882">
    <property type="entry name" value="HEX_bac_N"/>
</dbReference>
<proteinExistence type="inferred from homology"/>
<dbReference type="Gene3D" id="3.30.379.10">
    <property type="entry name" value="Chitobiase/beta-hexosaminidase domain 2-like"/>
    <property type="match status" value="1"/>
</dbReference>
<name>A0ABW4ICG7_9SPHI</name>
<dbReference type="PRINTS" id="PR00738">
    <property type="entry name" value="GLHYDRLASE20"/>
</dbReference>
<evidence type="ECO:0000259" key="8">
    <source>
        <dbReference type="Pfam" id="PF02838"/>
    </source>
</evidence>
<dbReference type="PANTHER" id="PTHR22600:SF57">
    <property type="entry name" value="BETA-N-ACETYLHEXOSAMINIDASE"/>
    <property type="match status" value="1"/>
</dbReference>
<organism evidence="9 10">
    <name type="scientific">Pseudopedobacter beijingensis</name>
    <dbReference type="NCBI Taxonomy" id="1207056"/>
    <lineage>
        <taxon>Bacteria</taxon>
        <taxon>Pseudomonadati</taxon>
        <taxon>Bacteroidota</taxon>
        <taxon>Sphingobacteriia</taxon>
        <taxon>Sphingobacteriales</taxon>
        <taxon>Sphingobacteriaceae</taxon>
        <taxon>Pseudopedobacter</taxon>
    </lineage>
</organism>
<dbReference type="CDD" id="cd06563">
    <property type="entry name" value="GH20_chitobiase-like"/>
    <property type="match status" value="1"/>
</dbReference>